<proteinExistence type="predicted"/>
<dbReference type="Gene3D" id="1.10.3700.10">
    <property type="entry name" value="AGR C 984p-like"/>
    <property type="match status" value="2"/>
</dbReference>
<dbReference type="AlphaFoldDB" id="A0AA37MCJ7"/>
<dbReference type="InterPro" id="IPR010626">
    <property type="entry name" value="DUF1217"/>
</dbReference>
<dbReference type="RefSeq" id="WP_238303821.1">
    <property type="nucleotide sequence ID" value="NZ_BPQM01000078.1"/>
</dbReference>
<dbReference type="SUPFAM" id="SSF158837">
    <property type="entry name" value="AGR C 984p-like"/>
    <property type="match status" value="1"/>
</dbReference>
<sequence>MDTYLSYRLLSRDLDKSLLRKAKESQVAREAAYFEAHIRTVRTVDEFLGDRRLYTYAMKAYGLEDMIYAKAFMRRVLSEGVADPNSFANRLTDGRYKTFAAAFDFAAGMGARASGADAPFDPAARIPVPRPAVISGTPALLPIKGEDGRVVFDGLFDFSGLNEAAFTLETKLDGDTLRTGKIVLSAETLGRLQTKLGFADLSKLTGPDLVRAINAQIEATGETGLKGTLAASLDPGGALVFTTTNHLDLGKDRRAGGAGASADKAYAATGTQRTILLRNADLSSATQVAVDLGFGKVGLGTLDDAPTHRAVSPAAETGSPARLTGSRSFAATDTLDFSRGGEVRLGLVTKLDAGTTRWGVIALNASTLREQAADLSRVTPAELVAAVNAQIDATEAAGLSGTVRASLDGAGRLVITTTDHVALGTDGRRSGRGGATDTVYAGVGAERSVAVSLIGAGGAPGTPLDIGFGAAGGVQASGSGTASADATRLAGTRTFAPTDTFDLSGPLDASTAREFDYIGAQEISFDLTTNLDAVTPRTGRITLNAEILDALKTRTKVEALATMTLSRVTPAELVAAINAQIEATGDAGLKGTVRASLDAAGRIAFTTSDYVLSGAAAGTGARTDRVYAASGSERTIEIRSADTSRLFTTGFDIGFGTDRKRDASGQGSWRDGTAALVAGSRAYKASDTIDFSGTNEVAFSLATRLDAATERTGRIVINAQTLRGMVGDLAKVTPAELLRAINAQIDATGRTGLQGAVRASLSATGRIVIRTTDSLDLGADGAFGGFGKDGDTAYSGVGSGRTLSLQNIDRTASTQTGVDIGFGVDNGPDATARSAAKAYLRQALEADAGEDDAGVRLALYFSRVGPSIRSGFDILADRALSQVISTVLNLPEATGSSNEAVSARARLIERRIDIKSFQDPKKLEAFVSRFTVMWDSRNSTPSPVLSLFGSVGPNEPLYGAMSRRSWF</sequence>
<protein>
    <recommendedName>
        <fullName evidence="3">DUF1217 domain-containing protein</fullName>
    </recommendedName>
</protein>
<evidence type="ECO:0000313" key="2">
    <source>
        <dbReference type="Proteomes" id="UP001055108"/>
    </source>
</evidence>
<reference evidence="1" key="2">
    <citation type="submission" date="2021-08" db="EMBL/GenBank/DDBJ databases">
        <authorList>
            <person name="Tani A."/>
            <person name="Ola A."/>
            <person name="Ogura Y."/>
            <person name="Katsura K."/>
            <person name="Hayashi T."/>
        </authorList>
    </citation>
    <scope>NUCLEOTIDE SEQUENCE</scope>
    <source>
        <strain evidence="1">NBRC 103626</strain>
    </source>
</reference>
<comment type="caution">
    <text evidence="1">The sequence shown here is derived from an EMBL/GenBank/DDBJ whole genome shotgun (WGS) entry which is preliminary data.</text>
</comment>
<evidence type="ECO:0000313" key="1">
    <source>
        <dbReference type="EMBL" id="GJD79938.1"/>
    </source>
</evidence>
<evidence type="ECO:0008006" key="3">
    <source>
        <dbReference type="Google" id="ProtNLM"/>
    </source>
</evidence>
<keyword evidence="2" id="KW-1185">Reference proteome</keyword>
<dbReference type="Proteomes" id="UP001055108">
    <property type="component" value="Unassembled WGS sequence"/>
</dbReference>
<organism evidence="1 2">
    <name type="scientific">Methylobacterium gregans</name>
    <dbReference type="NCBI Taxonomy" id="374424"/>
    <lineage>
        <taxon>Bacteria</taxon>
        <taxon>Pseudomonadati</taxon>
        <taxon>Pseudomonadota</taxon>
        <taxon>Alphaproteobacteria</taxon>
        <taxon>Hyphomicrobiales</taxon>
        <taxon>Methylobacteriaceae</taxon>
        <taxon>Methylobacterium</taxon>
    </lineage>
</organism>
<dbReference type="Pfam" id="PF06748">
    <property type="entry name" value="DUF1217"/>
    <property type="match status" value="2"/>
</dbReference>
<gene>
    <name evidence="1" type="ORF">NBEOAGPD_3169</name>
</gene>
<accession>A0AA37MCJ7</accession>
<reference evidence="1" key="1">
    <citation type="journal article" date="2016" name="Front. Microbiol.">
        <title>Genome Sequence of the Piezophilic, Mesophilic Sulfate-Reducing Bacterium Desulfovibrio indicus J2T.</title>
        <authorList>
            <person name="Cao J."/>
            <person name="Maignien L."/>
            <person name="Shao Z."/>
            <person name="Alain K."/>
            <person name="Jebbar M."/>
        </authorList>
    </citation>
    <scope>NUCLEOTIDE SEQUENCE</scope>
    <source>
        <strain evidence="1">NBRC 103626</strain>
    </source>
</reference>
<name>A0AA37MCJ7_9HYPH</name>
<dbReference type="InterPro" id="IPR023157">
    <property type="entry name" value="AGR-C-984p-like_sf"/>
</dbReference>
<dbReference type="EMBL" id="BPQM01000078">
    <property type="protein sequence ID" value="GJD79938.1"/>
    <property type="molecule type" value="Genomic_DNA"/>
</dbReference>